<dbReference type="RefSeq" id="WP_023842825.1">
    <property type="nucleotide sequence ID" value="NC_022995.1"/>
</dbReference>
<name>V5YNW5_9BURK</name>
<dbReference type="Pfam" id="PF07728">
    <property type="entry name" value="AAA_5"/>
    <property type="match status" value="1"/>
</dbReference>
<evidence type="ECO:0000259" key="1">
    <source>
        <dbReference type="SMART" id="SM00382"/>
    </source>
</evidence>
<dbReference type="InterPro" id="IPR011704">
    <property type="entry name" value="ATPase_dyneun-rel_AAA"/>
</dbReference>
<geneLocation type="plasmid" evidence="2">
    <name>pM7012</name>
</geneLocation>
<evidence type="ECO:0000313" key="2">
    <source>
        <dbReference type="EMBL" id="BAO19285.1"/>
    </source>
</evidence>
<keyword evidence="2" id="KW-0614">Plasmid</keyword>
<dbReference type="AlphaFoldDB" id="V5YNW5"/>
<protein>
    <submittedName>
        <fullName evidence="2">ATPase associated with various cellularactivities, AAA_5</fullName>
    </submittedName>
</protein>
<dbReference type="GO" id="GO:0016887">
    <property type="term" value="F:ATP hydrolysis activity"/>
    <property type="evidence" value="ECO:0007669"/>
    <property type="project" value="InterPro"/>
</dbReference>
<reference evidence="2" key="1">
    <citation type="journal article" date="2014" name="Microbiology">
        <title>A 2,4-dichlorophenoxyacetic acid degradation plasmid pM7012 discloses distribution of an unclassified megaplasmid group across bacterial species.</title>
        <authorList>
            <person name="Sakai Y."/>
            <person name="Ogawa N."/>
            <person name="Shimomura Y."/>
            <person name="Fujii T."/>
        </authorList>
    </citation>
    <scope>NUCLEOTIDE SEQUENCE</scope>
    <source>
        <strain evidence="2">M701</strain>
    </source>
</reference>
<dbReference type="PANTHER" id="PTHR42759:SF1">
    <property type="entry name" value="MAGNESIUM-CHELATASE SUBUNIT CHLD"/>
    <property type="match status" value="1"/>
</dbReference>
<sequence>MMQPIARKKPGELFGVDDEQFRPFDKGATTRVGASTPIGVYEPTPDTPQIIDGFVFQTQTLRRMMVWLASASLPETYSKAKMKRNLMVYGPTGCGKTEQIRQLAARTGRSMFRFQCSKDAEVSQLFGSWKLCKPILKDGDMDEDSGVVERGFASISRAIEKLTISLKRLTGVGPEMTFVDGPVLRWARTPYSILLLDEIDQLEPETTMSLNCILDGDDIFVPETGERVKISKGCVIAATGNTNGRGSAGGNGGSASLYKGVKRQNIASLDRFFVVNATYLGKAEEVALLVDQCKMPEPAAEIMASMAESIRKQFLGLNEDAGATGVPLEFTITTRNLINWAMAHRLMIQMGLPTNEAFRESLKMTLLDFASASDSEAVLMTFDNLLGDVPSGPATTV</sequence>
<dbReference type="Gene3D" id="3.40.50.300">
    <property type="entry name" value="P-loop containing nucleotide triphosphate hydrolases"/>
    <property type="match status" value="1"/>
</dbReference>
<dbReference type="PANTHER" id="PTHR42759">
    <property type="entry name" value="MOXR FAMILY PROTEIN"/>
    <property type="match status" value="1"/>
</dbReference>
<dbReference type="GO" id="GO:0005524">
    <property type="term" value="F:ATP binding"/>
    <property type="evidence" value="ECO:0007669"/>
    <property type="project" value="InterPro"/>
</dbReference>
<reference evidence="2" key="2">
    <citation type="submission" date="2024-06" db="EMBL/GenBank/DDBJ databases">
        <authorList>
            <person name="Sakai Y."/>
            <person name="Fujii T."/>
        </authorList>
    </citation>
    <scope>NUCLEOTIDE SEQUENCE</scope>
    <source>
        <strain evidence="2">M701</strain>
        <plasmid evidence="2">pM7012</plasmid>
    </source>
</reference>
<dbReference type="InterPro" id="IPR050764">
    <property type="entry name" value="CbbQ/NirQ/NorQ/GpvN"/>
</dbReference>
<dbReference type="SMART" id="SM00382">
    <property type="entry name" value="AAA"/>
    <property type="match status" value="1"/>
</dbReference>
<dbReference type="InterPro" id="IPR027417">
    <property type="entry name" value="P-loop_NTPase"/>
</dbReference>
<dbReference type="SUPFAM" id="SSF52540">
    <property type="entry name" value="P-loop containing nucleoside triphosphate hydrolases"/>
    <property type="match status" value="1"/>
</dbReference>
<proteinExistence type="predicted"/>
<dbReference type="InterPro" id="IPR003593">
    <property type="entry name" value="AAA+_ATPase"/>
</dbReference>
<feature type="domain" description="AAA+ ATPase" evidence="1">
    <location>
        <begin position="82"/>
        <end position="278"/>
    </location>
</feature>
<accession>V5YNW5</accession>
<organism evidence="2">
    <name type="scientific">Burkholderia sp. M701</name>
    <dbReference type="NCBI Taxonomy" id="326454"/>
    <lineage>
        <taxon>Bacteria</taxon>
        <taxon>Pseudomonadati</taxon>
        <taxon>Pseudomonadota</taxon>
        <taxon>Betaproteobacteria</taxon>
        <taxon>Burkholderiales</taxon>
        <taxon>Burkholderiaceae</taxon>
        <taxon>Burkholderia</taxon>
    </lineage>
</organism>
<dbReference type="EMBL" id="AB853026">
    <property type="protein sequence ID" value="BAO19285.1"/>
    <property type="molecule type" value="Genomic_DNA"/>
</dbReference>